<comment type="catalytic activity">
    <reaction evidence="1">
        <text>3-dehydroshikimate = 3,4-dihydroxybenzoate + H2O</text>
        <dbReference type="Rhea" id="RHEA:24848"/>
        <dbReference type="ChEBI" id="CHEBI:15377"/>
        <dbReference type="ChEBI" id="CHEBI:16630"/>
        <dbReference type="ChEBI" id="CHEBI:36241"/>
        <dbReference type="EC" id="4.2.1.118"/>
    </reaction>
</comment>
<dbReference type="InterPro" id="IPR043700">
    <property type="entry name" value="DSD"/>
</dbReference>
<keyword evidence="1" id="KW-0479">Metal-binding</keyword>
<dbReference type="HAMAP" id="MF_02238">
    <property type="entry name" value="DSD"/>
    <property type="match status" value="1"/>
</dbReference>
<dbReference type="AlphaFoldDB" id="A0A1G6GGU0"/>
<keyword evidence="1" id="KW-0456">Lyase</keyword>
<dbReference type="InterPro" id="IPR050312">
    <property type="entry name" value="IolE/XylAMocC-like"/>
</dbReference>
<keyword evidence="3" id="KW-0670">Pyruvate</keyword>
<dbReference type="Proteomes" id="UP000199086">
    <property type="component" value="Unassembled WGS sequence"/>
</dbReference>
<comment type="caution">
    <text evidence="1">Lacks conserved residue(s) required for the propagation of feature annotation.</text>
</comment>
<dbReference type="Gene3D" id="3.10.180.10">
    <property type="entry name" value="2,3-Dihydroxybiphenyl 1,2-Dioxygenase, domain 1"/>
    <property type="match status" value="1"/>
</dbReference>
<dbReference type="STRING" id="1577474.GA0111570_103199"/>
<evidence type="ECO:0000313" key="4">
    <source>
        <dbReference type="Proteomes" id="UP000199086"/>
    </source>
</evidence>
<dbReference type="InterPro" id="IPR029068">
    <property type="entry name" value="Glyas_Bleomycin-R_OHBP_Dase"/>
</dbReference>
<feature type="binding site" evidence="1">
    <location>
        <position position="191"/>
    </location>
    <ligand>
        <name>a divalent metal cation</name>
        <dbReference type="ChEBI" id="CHEBI:60240"/>
        <note>catalytic</note>
    </ligand>
</feature>
<proteinExistence type="inferred from homology"/>
<evidence type="ECO:0000259" key="2">
    <source>
        <dbReference type="PROSITE" id="PS51819"/>
    </source>
</evidence>
<dbReference type="PANTHER" id="PTHR12110:SF21">
    <property type="entry name" value="XYLOSE ISOMERASE-LIKE TIM BARREL DOMAIN-CONTAINING PROTEIN"/>
    <property type="match status" value="1"/>
</dbReference>
<name>A0A1G6GGU0_9ACTN</name>
<dbReference type="GO" id="GO:0046565">
    <property type="term" value="F:3-dehydroshikimate dehydratase activity"/>
    <property type="evidence" value="ECO:0007669"/>
    <property type="project" value="UniProtKB-UniRule"/>
</dbReference>
<evidence type="ECO:0000313" key="3">
    <source>
        <dbReference type="EMBL" id="SDB81043.1"/>
    </source>
</evidence>
<dbReference type="GO" id="GO:0046279">
    <property type="term" value="P:3,4-dihydroxybenzoate biosynthetic process"/>
    <property type="evidence" value="ECO:0007669"/>
    <property type="project" value="UniProtKB-UniRule"/>
</dbReference>
<sequence>MRKAIATVSVGGTLDRKLEAISAARFDGIELFDADLVSSPLSPAEMVARCADLGLAIDLFQPIRDVEGTPPDQFDAVLHRVRAKFEVMGLLGVDRALVCSSVRPDAVEDRDLMAEQLAAVAGVAAEAGIRVGYEALAWGRTTSRFAEAWDVVRRVDHPHLGVVVDTFHMLARGDGPEALADVPGDRITFLQIADAPRLGMHILDWSRHFRCFPGQGNLDVAPLVADVLRRGYRGPLSLEVFSDVVREADPRTTALDAMRSLLHLEEELRGWWDAPEHAGERPRIDLFDPPAAPTRVDPAWVEISTGGPGPARELEDLLGALGFTGAGQGRWHNGAATVLPDDSPTDRPAAVTALGVAVAEPTDVTTRAEAMLWPRVRGGRPGLDSPSGLSVYLEPSATLAPGPGDWLGIDHVGASVDPNLLPAEQSFFRTVLGMRAGDMTEFIQPNGRMRSRPVTPAEGDLRVILSVDDGTRPDEARRGLNQVAFAVPDVVAVVRRVRAAGLELMPVPDNYYVDLAARFDLPEAQLELLREHGVLYDRGPQGELLHVYTPVLGNGFYLEMLQRIDGYRGYGAPNTQIRLAAHSRQRFLPRDRPQGRPVQAR</sequence>
<keyword evidence="3" id="KW-0223">Dioxygenase</keyword>
<accession>A0A1G6GGU0</accession>
<dbReference type="OrthoDB" id="9780241at2"/>
<evidence type="ECO:0000256" key="1">
    <source>
        <dbReference type="HAMAP-Rule" id="MF_02238"/>
    </source>
</evidence>
<reference evidence="3 4" key="1">
    <citation type="submission" date="2016-06" db="EMBL/GenBank/DDBJ databases">
        <authorList>
            <person name="Olsen C.W."/>
            <person name="Carey S."/>
            <person name="Hinshaw L."/>
            <person name="Karasin A.I."/>
        </authorList>
    </citation>
    <scope>NUCLEOTIDE SEQUENCE [LARGE SCALE GENOMIC DNA]</scope>
    <source>
        <strain evidence="3 4">LZ-22</strain>
    </source>
</reference>
<gene>
    <name evidence="3" type="ORF">GA0111570_103199</name>
</gene>
<keyword evidence="3" id="KW-0560">Oxidoreductase</keyword>
<dbReference type="InterPro" id="IPR037523">
    <property type="entry name" value="VOC_core"/>
</dbReference>
<comment type="similarity">
    <text evidence="1">Belongs to the bacterial two-domain DSD family.</text>
</comment>
<dbReference type="Gene3D" id="3.20.20.150">
    <property type="entry name" value="Divalent-metal-dependent TIM barrel enzymes"/>
    <property type="match status" value="1"/>
</dbReference>
<dbReference type="Pfam" id="PF01261">
    <property type="entry name" value="AP_endonuc_2"/>
    <property type="match status" value="1"/>
</dbReference>
<keyword evidence="4" id="KW-1185">Reference proteome</keyword>
<dbReference type="Pfam" id="PF00903">
    <property type="entry name" value="Glyoxalase"/>
    <property type="match status" value="1"/>
</dbReference>
<dbReference type="PANTHER" id="PTHR12110">
    <property type="entry name" value="HYDROXYPYRUVATE ISOMERASE"/>
    <property type="match status" value="1"/>
</dbReference>
<comment type="cofactor">
    <cofactor evidence="1">
        <name>a divalent metal cation</name>
        <dbReference type="ChEBI" id="CHEBI:60240"/>
    </cofactor>
</comment>
<feature type="binding site" evidence="1">
    <location>
        <position position="165"/>
    </location>
    <ligand>
        <name>a divalent metal cation</name>
        <dbReference type="ChEBI" id="CHEBI:60240"/>
        <note>catalytic</note>
    </ligand>
</feature>
<feature type="binding site" evidence="1">
    <location>
        <position position="134"/>
    </location>
    <ligand>
        <name>a divalent metal cation</name>
        <dbReference type="ChEBI" id="CHEBI:60240"/>
        <note>catalytic</note>
    </ligand>
</feature>
<protein>
    <recommendedName>
        <fullName evidence="1">3-dehydroshikimate dehydratase</fullName>
        <shortName evidence="1">DSD</shortName>
        <ecNumber evidence="1">4.2.1.118</ecNumber>
    </recommendedName>
</protein>
<dbReference type="SUPFAM" id="SSF54593">
    <property type="entry name" value="Glyoxalase/Bleomycin resistance protein/Dihydroxybiphenyl dioxygenase"/>
    <property type="match status" value="1"/>
</dbReference>
<feature type="domain" description="VOC" evidence="2">
    <location>
        <begin position="408"/>
        <end position="550"/>
    </location>
</feature>
<comment type="pathway">
    <text evidence="1">Aromatic compound metabolism; 3,4-dihydroxybenzoate biosynthesis.</text>
</comment>
<dbReference type="InterPro" id="IPR036237">
    <property type="entry name" value="Xyl_isomerase-like_sf"/>
</dbReference>
<dbReference type="RefSeq" id="WP_092607686.1">
    <property type="nucleotide sequence ID" value="NZ_FMYF01000003.1"/>
</dbReference>
<feature type="binding site" evidence="1">
    <location>
        <position position="239"/>
    </location>
    <ligand>
        <name>a divalent metal cation</name>
        <dbReference type="ChEBI" id="CHEBI:60240"/>
        <note>catalytic</note>
    </ligand>
</feature>
<dbReference type="SUPFAM" id="SSF51658">
    <property type="entry name" value="Xylose isomerase-like"/>
    <property type="match status" value="1"/>
</dbReference>
<dbReference type="UniPathway" id="UPA00088"/>
<dbReference type="GO" id="GO:0046872">
    <property type="term" value="F:metal ion binding"/>
    <property type="evidence" value="ECO:0007669"/>
    <property type="project" value="UniProtKB-UniRule"/>
</dbReference>
<dbReference type="InterPro" id="IPR013022">
    <property type="entry name" value="Xyl_isomerase-like_TIM-brl"/>
</dbReference>
<dbReference type="InterPro" id="IPR004360">
    <property type="entry name" value="Glyas_Fos-R_dOase_dom"/>
</dbReference>
<dbReference type="PROSITE" id="PS51819">
    <property type="entry name" value="VOC"/>
    <property type="match status" value="1"/>
</dbReference>
<comment type="function">
    <text evidence="1">Catalyzes the conversion of 3-dehydroshikimate to protocatechuate (3,4-dihydroxybenzoate), a common intermediate of quinate and shikimate degradation pathways.</text>
</comment>
<dbReference type="EC" id="4.2.1.118" evidence="1"/>
<dbReference type="EMBL" id="FMYF01000003">
    <property type="protein sequence ID" value="SDB81043.1"/>
    <property type="molecule type" value="Genomic_DNA"/>
</dbReference>
<dbReference type="GO" id="GO:0051213">
    <property type="term" value="F:dioxygenase activity"/>
    <property type="evidence" value="ECO:0007669"/>
    <property type="project" value="UniProtKB-KW"/>
</dbReference>
<organism evidence="3 4">
    <name type="scientific">Raineyella antarctica</name>
    <dbReference type="NCBI Taxonomy" id="1577474"/>
    <lineage>
        <taxon>Bacteria</taxon>
        <taxon>Bacillati</taxon>
        <taxon>Actinomycetota</taxon>
        <taxon>Actinomycetes</taxon>
        <taxon>Propionibacteriales</taxon>
        <taxon>Propionibacteriaceae</taxon>
        <taxon>Raineyella</taxon>
    </lineage>
</organism>